<reference evidence="6" key="2">
    <citation type="submission" date="2020-12" db="UniProtKB">
        <authorList>
            <consortium name="WormBaseParasite"/>
        </authorList>
    </citation>
    <scope>IDENTIFICATION</scope>
</reference>
<dbReference type="RefSeq" id="XP_024510360.1">
    <property type="nucleotide sequence ID" value="XM_024644842.1"/>
</dbReference>
<sequence length="549" mass="63992">MFSKKFLIYNLLLILLYILFVTKVESHIIECCKNEDIPNRCIDTLCDPKKPPDDLEIYEIFESRDDCAQHLPKIAKCIADGRNHSSCCHEEAFDSEQKDCFDICVGYHNTSISWIKYQTCLSINLNSMYKCFKKGYITHPGPPINLRINDIEKNNVHLWWSLSPINSHLVKKYLVKIIDLNKNKIVFLKETDKLNIIVTGLKQNTQYQGTVVAIGKNYQYLSLESEKLIFESKGHPPKVKAYSNNVYGSLYGSEIVLSCRISNITNNPKKIKVEWKKEIKEKNIFENVNNSRYNISIQTSKDRKKELGTILIIKNIEEIDYGKYKCIATNDYGSNNDIIIFSKKVITPPFRPPPSIEECCVMEGIPSYCMTICGKEEYDDEEKELILSPRMKINCENNIYRLTKCFMRNVEDGSCCLKENIPFRCMYMCDKNRSPTNLMPKICLNYINKISECRLEIENNKPNGIENIKVNYYNKISLLLEWTSSNNTDFYVIYWKNDNGNDWERKITSNITKIISLAKDIVLIPYNKYGPGYPYRLKLIENEWVYQSN</sequence>
<dbReference type="PANTHER" id="PTHR46705:SF2">
    <property type="entry name" value="DOMAIN OF UNKNOWN FUNCTION DB DOMAIN-CONTAINING PROTEIN"/>
    <property type="match status" value="1"/>
</dbReference>
<reference evidence="4 5" key="1">
    <citation type="submission" date="2014-09" db="EMBL/GenBank/DDBJ databases">
        <authorList>
            <person name="Martin A.A."/>
        </authorList>
    </citation>
    <scope>NUCLEOTIDE SEQUENCE</scope>
    <source>
        <strain evidence="5">ED321</strain>
        <strain evidence="4">ED321 Heterogonic</strain>
    </source>
</reference>
<dbReference type="SMART" id="SM00060">
    <property type="entry name" value="FN3"/>
    <property type="match status" value="2"/>
</dbReference>
<feature type="chain" id="PRO_5015031115" evidence="1">
    <location>
        <begin position="27"/>
        <end position="549"/>
    </location>
</feature>
<dbReference type="GeneID" id="36383544"/>
<dbReference type="InterPro" id="IPR036116">
    <property type="entry name" value="FN3_sf"/>
</dbReference>
<proteinExistence type="predicted"/>
<dbReference type="Proteomes" id="UP000035682">
    <property type="component" value="Unplaced"/>
</dbReference>
<evidence type="ECO:0000259" key="3">
    <source>
        <dbReference type="PROSITE" id="PS50853"/>
    </source>
</evidence>
<accession>A0A090LU57</accession>
<dbReference type="CTD" id="36383544"/>
<dbReference type="PANTHER" id="PTHR46705">
    <property type="entry name" value="PROTEIN CBG09805"/>
    <property type="match status" value="1"/>
</dbReference>
<dbReference type="InterPro" id="IPR002602">
    <property type="entry name" value="DB"/>
</dbReference>
<dbReference type="AlphaFoldDB" id="A0A090LU57"/>
<dbReference type="InterPro" id="IPR003961">
    <property type="entry name" value="FN3_dom"/>
</dbReference>
<organism evidence="4">
    <name type="scientific">Strongyloides ratti</name>
    <name type="common">Parasitic roundworm</name>
    <dbReference type="NCBI Taxonomy" id="34506"/>
    <lineage>
        <taxon>Eukaryota</taxon>
        <taxon>Metazoa</taxon>
        <taxon>Ecdysozoa</taxon>
        <taxon>Nematoda</taxon>
        <taxon>Chromadorea</taxon>
        <taxon>Rhabditida</taxon>
        <taxon>Tylenchina</taxon>
        <taxon>Panagrolaimomorpha</taxon>
        <taxon>Strongyloidoidea</taxon>
        <taxon>Strongyloididae</taxon>
        <taxon>Strongyloides</taxon>
    </lineage>
</organism>
<evidence type="ECO:0000313" key="7">
    <source>
        <dbReference type="WormBase" id="SRAE_X000049100"/>
    </source>
</evidence>
<evidence type="ECO:0000313" key="5">
    <source>
        <dbReference type="Proteomes" id="UP000035682"/>
    </source>
</evidence>
<protein>
    <submittedName>
        <fullName evidence="6">Ig-like domain-containing protein</fullName>
    </submittedName>
</protein>
<dbReference type="CDD" id="cd00063">
    <property type="entry name" value="FN3"/>
    <property type="match status" value="1"/>
</dbReference>
<dbReference type="SUPFAM" id="SSF49265">
    <property type="entry name" value="Fibronectin type III"/>
    <property type="match status" value="1"/>
</dbReference>
<dbReference type="PROSITE" id="PS50835">
    <property type="entry name" value="IG_LIKE"/>
    <property type="match status" value="1"/>
</dbReference>
<evidence type="ECO:0000313" key="4">
    <source>
        <dbReference type="EMBL" id="CEF71164.1"/>
    </source>
</evidence>
<dbReference type="InterPro" id="IPR013783">
    <property type="entry name" value="Ig-like_fold"/>
</dbReference>
<evidence type="ECO:0000313" key="6">
    <source>
        <dbReference type="WBParaSite" id="SRAE_X000049100.1"/>
    </source>
</evidence>
<feature type="domain" description="Fibronectin type-III" evidence="3">
    <location>
        <begin position="142"/>
        <end position="235"/>
    </location>
</feature>
<dbReference type="WormBase" id="SRAE_X000049100">
    <property type="protein sequence ID" value="SRP09627"/>
    <property type="gene ID" value="WBGene00266050"/>
</dbReference>
<dbReference type="WBParaSite" id="SRAE_X000049100.1">
    <property type="protein sequence ID" value="SRAE_X000049100.1"/>
    <property type="gene ID" value="WBGene00266050"/>
</dbReference>
<dbReference type="InterPro" id="IPR003599">
    <property type="entry name" value="Ig_sub"/>
</dbReference>
<keyword evidence="1" id="KW-0732">Signal</keyword>
<feature type="signal peptide" evidence="1">
    <location>
        <begin position="1"/>
        <end position="26"/>
    </location>
</feature>
<dbReference type="SUPFAM" id="SSF48726">
    <property type="entry name" value="Immunoglobulin"/>
    <property type="match status" value="1"/>
</dbReference>
<dbReference type="Pfam" id="PF13927">
    <property type="entry name" value="Ig_3"/>
    <property type="match status" value="1"/>
</dbReference>
<dbReference type="EMBL" id="LN609530">
    <property type="protein sequence ID" value="CEF71164.1"/>
    <property type="molecule type" value="Genomic_DNA"/>
</dbReference>
<name>A0A090LU57_STRRB</name>
<dbReference type="Pfam" id="PF01682">
    <property type="entry name" value="DB"/>
    <property type="match status" value="2"/>
</dbReference>
<evidence type="ECO:0000256" key="1">
    <source>
        <dbReference type="SAM" id="SignalP"/>
    </source>
</evidence>
<gene>
    <name evidence="4 6 7" type="ORF">SRAE_X000049100</name>
</gene>
<dbReference type="Pfam" id="PF00041">
    <property type="entry name" value="fn3"/>
    <property type="match status" value="1"/>
</dbReference>
<dbReference type="InterPro" id="IPR007110">
    <property type="entry name" value="Ig-like_dom"/>
</dbReference>
<dbReference type="SMART" id="SM00409">
    <property type="entry name" value="IG"/>
    <property type="match status" value="1"/>
</dbReference>
<dbReference type="Gene3D" id="2.60.40.10">
    <property type="entry name" value="Immunoglobulins"/>
    <property type="match status" value="2"/>
</dbReference>
<keyword evidence="5" id="KW-1185">Reference proteome</keyword>
<dbReference type="OMA" id="DRDENAC"/>
<dbReference type="OrthoDB" id="5843172at2759"/>
<dbReference type="InterPro" id="IPR036179">
    <property type="entry name" value="Ig-like_dom_sf"/>
</dbReference>
<feature type="domain" description="Ig-like" evidence="2">
    <location>
        <begin position="237"/>
        <end position="342"/>
    </location>
</feature>
<dbReference type="PROSITE" id="PS50853">
    <property type="entry name" value="FN3"/>
    <property type="match status" value="1"/>
</dbReference>
<evidence type="ECO:0000259" key="2">
    <source>
        <dbReference type="PROSITE" id="PS50835"/>
    </source>
</evidence>